<name>A0A3S3P7H8_9ACAR</name>
<evidence type="ECO:0000256" key="2">
    <source>
        <dbReference type="ARBA" id="ARBA00022692"/>
    </source>
</evidence>
<sequence length="367" mass="41470">MPVSTASSYSSASGHVATSVAANITNETEGLHDINEYNTSSPNSTISIDTHTYYNSTFYTDPKDAMKFWVDLSQHSKTITNEMLSNSHRRAVTVHLNFTFPFYGHSLTNVTIATGGFCFVGETVHSSLAATQYIAPLMANFDTSMNKSSVIQYMDNGTALVVQWNNVMLQNDTKHRFSFQATMFNTGDIVFVYKDIPIQISEIPDTQHPVKVGISDAYVIESSLLSKQLNDVNEIITLYLLFLEFIRRKTIYEYHRIDFKKFKISNRTAIYFTPLQTPNEHQKSEQHTSQQLHYKTDLNTEKKSSGDKAGLISVLVVVALALGVSMWVYYAYKNPQSSSGQFLIKYRPSQWRWGGSEARYTAASIHM</sequence>
<reference evidence="6 7" key="1">
    <citation type="journal article" date="2018" name="Gigascience">
        <title>Genomes of trombidid mites reveal novel predicted allergens and laterally-transferred genes associated with secondary metabolism.</title>
        <authorList>
            <person name="Dong X."/>
            <person name="Chaisiri K."/>
            <person name="Xia D."/>
            <person name="Armstrong S.D."/>
            <person name="Fang Y."/>
            <person name="Donnelly M.J."/>
            <person name="Kadowaki T."/>
            <person name="McGarry J.W."/>
            <person name="Darby A.C."/>
            <person name="Makepeace B.L."/>
        </authorList>
    </citation>
    <scope>NUCLEOTIDE SEQUENCE [LARGE SCALE GENOMIC DNA]</scope>
    <source>
        <strain evidence="6">UoL-WK</strain>
    </source>
</reference>
<evidence type="ECO:0000256" key="4">
    <source>
        <dbReference type="ARBA" id="ARBA00022989"/>
    </source>
</evidence>
<dbReference type="OrthoDB" id="6285106at2759"/>
<protein>
    <submittedName>
        <fullName evidence="6">Tumor endothelial marker 7-like protein</fullName>
    </submittedName>
</protein>
<dbReference type="STRING" id="1965070.A0A3S3P7H8"/>
<keyword evidence="7" id="KW-1185">Reference proteome</keyword>
<organism evidence="6 7">
    <name type="scientific">Dinothrombium tinctorium</name>
    <dbReference type="NCBI Taxonomy" id="1965070"/>
    <lineage>
        <taxon>Eukaryota</taxon>
        <taxon>Metazoa</taxon>
        <taxon>Ecdysozoa</taxon>
        <taxon>Arthropoda</taxon>
        <taxon>Chelicerata</taxon>
        <taxon>Arachnida</taxon>
        <taxon>Acari</taxon>
        <taxon>Acariformes</taxon>
        <taxon>Trombidiformes</taxon>
        <taxon>Prostigmata</taxon>
        <taxon>Anystina</taxon>
        <taxon>Parasitengona</taxon>
        <taxon>Trombidioidea</taxon>
        <taxon>Trombidiidae</taxon>
        <taxon>Dinothrombium</taxon>
    </lineage>
</organism>
<evidence type="ECO:0000256" key="3">
    <source>
        <dbReference type="ARBA" id="ARBA00022729"/>
    </source>
</evidence>
<proteinExistence type="predicted"/>
<dbReference type="InterPro" id="IPR031152">
    <property type="entry name" value="PLXDC"/>
</dbReference>
<accession>A0A3S3P7H8</accession>
<comment type="caution">
    <text evidence="6">The sequence shown here is derived from an EMBL/GenBank/DDBJ whole genome shotgun (WGS) entry which is preliminary data.</text>
</comment>
<evidence type="ECO:0000256" key="1">
    <source>
        <dbReference type="ARBA" id="ARBA00004479"/>
    </source>
</evidence>
<dbReference type="PANTHER" id="PTHR13055">
    <property type="entry name" value="TUMOR ENDOTHELIAL MARKER 7 RELATED"/>
    <property type="match status" value="1"/>
</dbReference>
<evidence type="ECO:0000256" key="5">
    <source>
        <dbReference type="SAM" id="Phobius"/>
    </source>
</evidence>
<keyword evidence="2 5" id="KW-0812">Transmembrane</keyword>
<evidence type="ECO:0000313" key="6">
    <source>
        <dbReference type="EMBL" id="RWS13852.1"/>
    </source>
</evidence>
<dbReference type="AlphaFoldDB" id="A0A3S3P7H8"/>
<dbReference type="EMBL" id="NCKU01000867">
    <property type="protein sequence ID" value="RWS13852.1"/>
    <property type="molecule type" value="Genomic_DNA"/>
</dbReference>
<evidence type="ECO:0000313" key="7">
    <source>
        <dbReference type="Proteomes" id="UP000285301"/>
    </source>
</evidence>
<keyword evidence="5" id="KW-0472">Membrane</keyword>
<keyword evidence="3" id="KW-0732">Signal</keyword>
<dbReference type="PANTHER" id="PTHR13055:SF12">
    <property type="entry name" value="LD40707P"/>
    <property type="match status" value="1"/>
</dbReference>
<comment type="subcellular location">
    <subcellularLocation>
        <location evidence="1">Membrane</location>
        <topology evidence="1">Single-pass type I membrane protein</topology>
    </subcellularLocation>
</comment>
<keyword evidence="4 5" id="KW-1133">Transmembrane helix</keyword>
<dbReference type="GO" id="GO:0016020">
    <property type="term" value="C:membrane"/>
    <property type="evidence" value="ECO:0007669"/>
    <property type="project" value="UniProtKB-SubCell"/>
</dbReference>
<dbReference type="Proteomes" id="UP000285301">
    <property type="component" value="Unassembled WGS sequence"/>
</dbReference>
<feature type="transmembrane region" description="Helical" evidence="5">
    <location>
        <begin position="309"/>
        <end position="332"/>
    </location>
</feature>
<gene>
    <name evidence="6" type="ORF">B4U79_11716</name>
</gene>